<dbReference type="KEGG" id="vg:23680765"/>
<dbReference type="Pfam" id="PF09956">
    <property type="entry name" value="Phage_cement_2"/>
    <property type="match status" value="1"/>
</dbReference>
<dbReference type="InterPro" id="IPR011231">
    <property type="entry name" value="Phage_VT1-Sakai_H0018"/>
</dbReference>
<keyword evidence="2" id="KW-1185">Reference proteome</keyword>
<dbReference type="OrthoDB" id="21194at10239"/>
<sequence length="121" mass="11760">MAEYAPHYFPADKLGLTTSATVTAGQVVRVSGDQTVAPVSAAASGVLGVAAHDAASGARVVVYTVGVFEVAASGAISAGSAVVGATGGAVAAFDDETHTGDQIVGYALAAAANSKVLIKLR</sequence>
<evidence type="ECO:0000313" key="1">
    <source>
        <dbReference type="EMBL" id="AJF40361.1"/>
    </source>
</evidence>
<name>A0A0B5GXS9_9CAUD</name>
<evidence type="ECO:0000313" key="2">
    <source>
        <dbReference type="Proteomes" id="UP000031808"/>
    </source>
</evidence>
<dbReference type="Proteomes" id="UP000031808">
    <property type="component" value="Segment"/>
</dbReference>
<protein>
    <submittedName>
        <fullName evidence="1">Scaffolding protein</fullName>
    </submittedName>
</protein>
<proteinExistence type="predicted"/>
<gene>
    <name evidence="1" type="primary">5</name>
    <name evidence="1" type="ORF">MALITHI_5</name>
</gene>
<dbReference type="GeneID" id="23680765"/>
<accession>A0A0B5GXS9</accession>
<dbReference type="RefSeq" id="YP_009125960.1">
    <property type="nucleotide sequence ID" value="NC_026605.1"/>
</dbReference>
<organism evidence="1 2">
    <name type="scientific">Mycobacterium phage Malithi</name>
    <dbReference type="NCBI Taxonomy" id="1567472"/>
    <lineage>
        <taxon>Viruses</taxon>
        <taxon>Duplodnaviria</taxon>
        <taxon>Heunggongvirae</taxon>
        <taxon>Uroviricota</taxon>
        <taxon>Caudoviricetes</taxon>
        <taxon>Pclasvirinae</taxon>
        <taxon>Fishburnevirus</taxon>
        <taxon>Fishburnevirus malithi</taxon>
    </lineage>
</organism>
<reference evidence="1 2" key="1">
    <citation type="submission" date="2014-10" db="EMBL/GenBank/DDBJ databases">
        <authorList>
            <person name="Mbambo L.M."/>
            <person name="Adam N."/>
            <person name="Bengani L."/>
            <person name="Honono X."/>
            <person name="Molechan C."/>
            <person name="Ncobeni N."/>
            <person name="Tshabalala N."/>
            <person name="Nkondlo N."/>
            <person name="Larsen M.H."/>
            <person name="Rubin E.J."/>
            <person name="Russell D.A."/>
            <person name="Guerrero C.A."/>
            <person name="Bowman C.A."/>
            <person name="Jacobs-Sera D."/>
            <person name="Hendrix R.W."/>
            <person name="Hatfull G.F."/>
        </authorList>
    </citation>
    <scope>NUCLEOTIDE SEQUENCE [LARGE SCALE GENOMIC DNA]</scope>
</reference>
<dbReference type="EMBL" id="KP027200">
    <property type="protein sequence ID" value="AJF40361.1"/>
    <property type="molecule type" value="Genomic_DNA"/>
</dbReference>